<feature type="domain" description="LysM" evidence="1">
    <location>
        <begin position="1"/>
        <end position="44"/>
    </location>
</feature>
<name>A0A486XHW7_9GAMM</name>
<dbReference type="Gene3D" id="3.10.350.10">
    <property type="entry name" value="LysM domain"/>
    <property type="match status" value="1"/>
</dbReference>
<accession>A0A486XHW7</accession>
<proteinExistence type="predicted"/>
<reference evidence="2" key="1">
    <citation type="submission" date="2019-04" db="EMBL/GenBank/DDBJ databases">
        <authorList>
            <person name="Brambilla D."/>
        </authorList>
    </citation>
    <scope>NUCLEOTIDE SEQUENCE</scope>
    <source>
        <strain evidence="2">BAL1</strain>
    </source>
</reference>
<protein>
    <submittedName>
        <fullName evidence="2">Rhs family protein</fullName>
    </submittedName>
</protein>
<dbReference type="Pfam" id="PF01476">
    <property type="entry name" value="LysM"/>
    <property type="match status" value="1"/>
</dbReference>
<dbReference type="EMBL" id="CAAJGR010000044">
    <property type="protein sequence ID" value="VHO01072.1"/>
    <property type="molecule type" value="Genomic_DNA"/>
</dbReference>
<sequence>MRSGDTLQSIAQLYYGSSDYWYIIASANGLSNDSPLQESTTLDIPARANTENSSDSFKPMQLAQIIGDTTPTLPYVPAPSDAGCGTVGTIIMVAVAVALTVVTAGAAAAAMTPGLAAGWSTGAAALIGGGATAMTTGVAMASAAIGGFVGSVGSQLVGKAMGVVDSFSLKGALASGLTAGVTAGAGAALQSVGTVFGQSVMHGDKLNALGRGIQAGTAAAGSVAANKLVGNQASFSWRDVATSAVSAYAGTRLFGDNPALAGVTSGDIVRDTFGGIAHAAIGYGAGKLIQKSGDRPSWNFSNVATDSFGNALGNSFVASRRSAEQTRQNATLAASAMGQIASDHVNGNFDAQFATDQKTFQTNLDKDNDKWLQQQLLSTVTDLNKLQDIEDAKRADQTLARIEAVNAQSAALQTHANEMQQHFDASMKYRQESTDFALKEALARGGNATFTGQKRQDLMAGVDVEGNIAWAIQRREAAYSSVGLGAGAANGSFGDFATWYGAALVNESWQALQFMGKAVVNGLTLGAMNDRFSPLSSGYHSLIGDNTLFGNPTTFAGAVGLKSGVYGSYGLDPLAAVGALGKLSKFDFNLSLNGTPVQRFSGNNGSYLVEEEFVFGKASQFNLEAIAKGDLPAYMPNTVAWETSAHGDLRVNIALSRKEIEMGYAGGWSTPAEITSVKFARENLAIIPKFKDDISGARAHLIKDGSPIRVGVVGSQTQNGVFYRGGEIQFEHLWHFTENDKYLPAISKPWKLK</sequence>
<gene>
    <name evidence="2" type="ORF">BAL341_211</name>
</gene>
<evidence type="ECO:0000313" key="2">
    <source>
        <dbReference type="EMBL" id="VHO01072.1"/>
    </source>
</evidence>
<dbReference type="InterPro" id="IPR018392">
    <property type="entry name" value="LysM"/>
</dbReference>
<evidence type="ECO:0000259" key="1">
    <source>
        <dbReference type="PROSITE" id="PS51782"/>
    </source>
</evidence>
<organism evidence="2">
    <name type="scientific">Rheinheimera sp. BAL341</name>
    <dbReference type="NCBI Taxonomy" id="1708203"/>
    <lineage>
        <taxon>Bacteria</taxon>
        <taxon>Pseudomonadati</taxon>
        <taxon>Pseudomonadota</taxon>
        <taxon>Gammaproteobacteria</taxon>
        <taxon>Chromatiales</taxon>
        <taxon>Chromatiaceae</taxon>
        <taxon>Rheinheimera</taxon>
    </lineage>
</organism>
<dbReference type="InterPro" id="IPR036779">
    <property type="entry name" value="LysM_dom_sf"/>
</dbReference>
<dbReference type="PROSITE" id="PS51782">
    <property type="entry name" value="LYSM"/>
    <property type="match status" value="1"/>
</dbReference>
<dbReference type="CDD" id="cd00118">
    <property type="entry name" value="LysM"/>
    <property type="match status" value="1"/>
</dbReference>
<dbReference type="AlphaFoldDB" id="A0A486XHW7"/>